<keyword evidence="4" id="KW-1185">Reference proteome</keyword>
<organism evidence="3 4">
    <name type="scientific">Desulfovibrio porci</name>
    <dbReference type="NCBI Taxonomy" id="2605782"/>
    <lineage>
        <taxon>Bacteria</taxon>
        <taxon>Pseudomonadati</taxon>
        <taxon>Thermodesulfobacteriota</taxon>
        <taxon>Desulfovibrionia</taxon>
        <taxon>Desulfovibrionales</taxon>
        <taxon>Desulfovibrionaceae</taxon>
        <taxon>Desulfovibrio</taxon>
    </lineage>
</organism>
<evidence type="ECO:0000256" key="1">
    <source>
        <dbReference type="SAM" id="Phobius"/>
    </source>
</evidence>
<dbReference type="NCBIfam" id="NF033919">
    <property type="entry name" value="PA2779_fam"/>
    <property type="match status" value="1"/>
</dbReference>
<dbReference type="Proteomes" id="UP000477488">
    <property type="component" value="Unassembled WGS sequence"/>
</dbReference>
<accession>A0A6L5XLK8</accession>
<dbReference type="InterPro" id="IPR046735">
    <property type="entry name" value="PA2779-like"/>
</dbReference>
<evidence type="ECO:0000313" key="4">
    <source>
        <dbReference type="Proteomes" id="UP000477488"/>
    </source>
</evidence>
<gene>
    <name evidence="3" type="ORF">FYJ44_08125</name>
</gene>
<keyword evidence="1" id="KW-0472">Membrane</keyword>
<name>A0A6L5XLK8_9BACT</name>
<feature type="chain" id="PRO_5026688056" evidence="2">
    <location>
        <begin position="31"/>
        <end position="142"/>
    </location>
</feature>
<protein>
    <submittedName>
        <fullName evidence="3">PA2779 family protein</fullName>
    </submittedName>
</protein>
<keyword evidence="1" id="KW-1133">Transmembrane helix</keyword>
<proteinExistence type="predicted"/>
<comment type="caution">
    <text evidence="3">The sequence shown here is derived from an EMBL/GenBank/DDBJ whole genome shotgun (WGS) entry which is preliminary data.</text>
</comment>
<keyword evidence="2" id="KW-0732">Signal</keyword>
<dbReference type="EMBL" id="VUMH01000007">
    <property type="protein sequence ID" value="MSS28008.1"/>
    <property type="molecule type" value="Genomic_DNA"/>
</dbReference>
<sequence>MDAMRMSMCLFRVAALLLIPLLAMSPRAVAGFIPTLHNLSDEGARRLEAARQDLEGRIVRQYLMARGQKEEAAAGTVAGMSDKQRRRTIDVDIPRYIKGNSGDALLILLGILLVGGVVLGAALGGGSSQCDDDDYHRNYCCP</sequence>
<feature type="transmembrane region" description="Helical" evidence="1">
    <location>
        <begin position="104"/>
        <end position="123"/>
    </location>
</feature>
<evidence type="ECO:0000256" key="2">
    <source>
        <dbReference type="SAM" id="SignalP"/>
    </source>
</evidence>
<evidence type="ECO:0000313" key="3">
    <source>
        <dbReference type="EMBL" id="MSS28008.1"/>
    </source>
</evidence>
<reference evidence="3 4" key="1">
    <citation type="submission" date="2019-09" db="EMBL/GenBank/DDBJ databases">
        <title>In-depth cultivation of the pig gut microbiome towards novel bacterial diversity and tailored functional studies.</title>
        <authorList>
            <person name="Wylensek D."/>
            <person name="Hitch T.C.A."/>
            <person name="Clavel T."/>
        </authorList>
    </citation>
    <scope>NUCLEOTIDE SEQUENCE [LARGE SCALE GENOMIC DNA]</scope>
    <source>
        <strain evidence="3 4">PG-178-WT-4</strain>
    </source>
</reference>
<keyword evidence="1" id="KW-0812">Transmembrane</keyword>
<feature type="signal peptide" evidence="2">
    <location>
        <begin position="1"/>
        <end position="30"/>
    </location>
</feature>
<dbReference type="AlphaFoldDB" id="A0A6L5XLK8"/>